<reference evidence="3 4" key="1">
    <citation type="submission" date="2017-06" db="EMBL/GenBank/DDBJ databases">
        <title>Comparative genomic analysis of Ambrosia Fusariam Clade fungi.</title>
        <authorList>
            <person name="Stajich J.E."/>
            <person name="Carrillo J."/>
            <person name="Kijimoto T."/>
            <person name="Eskalen A."/>
            <person name="O'Donnell K."/>
            <person name="Kasson M."/>
        </authorList>
    </citation>
    <scope>NUCLEOTIDE SEQUENCE [LARGE SCALE GENOMIC DNA]</scope>
    <source>
        <strain evidence="3 4">NRRL62584</strain>
    </source>
</reference>
<comment type="caution">
    <text evidence="3">The sequence shown here is derived from an EMBL/GenBank/DDBJ whole genome shotgun (WGS) entry which is preliminary data.</text>
</comment>
<evidence type="ECO:0000313" key="3">
    <source>
        <dbReference type="EMBL" id="RSL53156.1"/>
    </source>
</evidence>
<evidence type="ECO:0000313" key="4">
    <source>
        <dbReference type="Proteomes" id="UP000288168"/>
    </source>
</evidence>
<organism evidence="3 4">
    <name type="scientific">Fusarium duplospermum</name>
    <dbReference type="NCBI Taxonomy" id="1325734"/>
    <lineage>
        <taxon>Eukaryota</taxon>
        <taxon>Fungi</taxon>
        <taxon>Dikarya</taxon>
        <taxon>Ascomycota</taxon>
        <taxon>Pezizomycotina</taxon>
        <taxon>Sordariomycetes</taxon>
        <taxon>Hypocreomycetidae</taxon>
        <taxon>Hypocreales</taxon>
        <taxon>Nectriaceae</taxon>
        <taxon>Fusarium</taxon>
        <taxon>Fusarium solani species complex</taxon>
    </lineage>
</organism>
<name>A0A428PJN3_9HYPO</name>
<keyword evidence="4" id="KW-1185">Reference proteome</keyword>
<dbReference type="OrthoDB" id="47007at2759"/>
<accession>A0A428PJN3</accession>
<feature type="compositionally biased region" description="Polar residues" evidence="1">
    <location>
        <begin position="523"/>
        <end position="534"/>
    </location>
</feature>
<feature type="region of interest" description="Disordered" evidence="1">
    <location>
        <begin position="523"/>
        <end position="557"/>
    </location>
</feature>
<evidence type="ECO:0000259" key="2">
    <source>
        <dbReference type="Pfam" id="PF06985"/>
    </source>
</evidence>
<dbReference type="PANTHER" id="PTHR33112:SF15">
    <property type="entry name" value="HETEROKARYON INCOMPATIBILITY DOMAIN-CONTAINING PROTEIN"/>
    <property type="match status" value="1"/>
</dbReference>
<dbReference type="EMBL" id="NKCI01000126">
    <property type="protein sequence ID" value="RSL53156.1"/>
    <property type="molecule type" value="Genomic_DNA"/>
</dbReference>
<proteinExistence type="predicted"/>
<feature type="domain" description="Heterokaryon incompatibility" evidence="2">
    <location>
        <begin position="179"/>
        <end position="338"/>
    </location>
</feature>
<protein>
    <recommendedName>
        <fullName evidence="2">Heterokaryon incompatibility domain-containing protein</fullName>
    </recommendedName>
</protein>
<sequence length="643" mass="72505">MLESGVGLLKIDVDSSQDLLFAESDYHEFTRDDLGKSASRGCRRCKSFMATFDSCGTEFSAARWWPGQPGMREPYLELVDASLKFELSALPKADTTLLERDPRVNSLHPCIRHGFKVAGSTGDNKCLDQAAAWLASCRQHHDDCCPDEAEFCPTRLLFLGDEETEMIKLIENPLEETPYAALSHRWTEETLKVRLLHSNHSERLSSGFSLEGFPPMMQDVIYLLRRLGIMHVWIDCMCIIQDDKEDWRREAATMASVYSNAQLTVAATMAGQNLFSRRDGKEYAQVGIDETDEALIFLRRSLPHFTWQDMEYNWFEGDEFVDAEREWPLLSRGWTYQEQLLSKRTLHFTRHEIIWECNNAMKCECGWYVHSGILEVPGPTQKKQSVESKSWNQIVKEYSKRELTFGTDKLPALAGIAKAFSGGNDDLGQYACGMWERQLEDSFFWSLAEDPKPKPAESSIPSWSWASVSGNISCWQVSVENVEFLGVSVSYNGEPLMGETTEAVVTLSGPLVQAKLEYSQESLDSVDTSSTTGSRHYRLRTGDKSSPFRPDYTLDSPGPTAIPSGSQAFCLIFGRSCSSSFDPEVGTADERTAACFLVLIPVDEANSVFRRIGLFDGSCEDDEEVWELEPLLQTSERKQISLI</sequence>
<gene>
    <name evidence="3" type="ORF">CEP54_010550</name>
</gene>
<dbReference type="InterPro" id="IPR010730">
    <property type="entry name" value="HET"/>
</dbReference>
<evidence type="ECO:0000256" key="1">
    <source>
        <dbReference type="SAM" id="MobiDB-lite"/>
    </source>
</evidence>
<dbReference type="Proteomes" id="UP000288168">
    <property type="component" value="Unassembled WGS sequence"/>
</dbReference>
<dbReference type="Pfam" id="PF06985">
    <property type="entry name" value="HET"/>
    <property type="match status" value="1"/>
</dbReference>
<dbReference type="AlphaFoldDB" id="A0A428PJN3"/>
<dbReference type="PANTHER" id="PTHR33112">
    <property type="entry name" value="DOMAIN PROTEIN, PUTATIVE-RELATED"/>
    <property type="match status" value="1"/>
</dbReference>